<comment type="subcellular location">
    <subcellularLocation>
        <location evidence="1">Cell outer membrane</location>
    </subcellularLocation>
</comment>
<name>A0A420W8Z6_9BACT</name>
<dbReference type="GO" id="GO:0015288">
    <property type="term" value="F:porin activity"/>
    <property type="evidence" value="ECO:0007669"/>
    <property type="project" value="TreeGrafter"/>
</dbReference>
<dbReference type="InterPro" id="IPR003423">
    <property type="entry name" value="OMP_efflux"/>
</dbReference>
<gene>
    <name evidence="9" type="ORF">C7457_0687</name>
</gene>
<dbReference type="GO" id="GO:1990281">
    <property type="term" value="C:efflux pump complex"/>
    <property type="evidence" value="ECO:0007669"/>
    <property type="project" value="TreeGrafter"/>
</dbReference>
<evidence type="ECO:0000256" key="3">
    <source>
        <dbReference type="ARBA" id="ARBA00022448"/>
    </source>
</evidence>
<dbReference type="Pfam" id="PF02321">
    <property type="entry name" value="OEP"/>
    <property type="match status" value="2"/>
</dbReference>
<keyword evidence="10" id="KW-1185">Reference proteome</keyword>
<evidence type="ECO:0000256" key="2">
    <source>
        <dbReference type="ARBA" id="ARBA00007613"/>
    </source>
</evidence>
<protein>
    <submittedName>
        <fullName evidence="9">Outer membrane protein TolC</fullName>
    </submittedName>
</protein>
<dbReference type="AlphaFoldDB" id="A0A420W8Z6"/>
<dbReference type="Proteomes" id="UP000280881">
    <property type="component" value="Unassembled WGS sequence"/>
</dbReference>
<keyword evidence="7" id="KW-0998">Cell outer membrane</keyword>
<comment type="caution">
    <text evidence="9">The sequence shown here is derived from an EMBL/GenBank/DDBJ whole genome shotgun (WGS) entry which is preliminary data.</text>
</comment>
<reference evidence="9 10" key="1">
    <citation type="submission" date="2018-10" db="EMBL/GenBank/DDBJ databases">
        <title>Genomic Encyclopedia of Type Strains, Phase IV (KMG-IV): sequencing the most valuable type-strain genomes for metagenomic binning, comparative biology and taxonomic classification.</title>
        <authorList>
            <person name="Goeker M."/>
        </authorList>
    </citation>
    <scope>NUCLEOTIDE SEQUENCE [LARGE SCALE GENOMIC DNA]</scope>
    <source>
        <strain evidence="9 10">DSM 15521</strain>
    </source>
</reference>
<evidence type="ECO:0000256" key="5">
    <source>
        <dbReference type="ARBA" id="ARBA00022692"/>
    </source>
</evidence>
<keyword evidence="8" id="KW-0175">Coiled coil</keyword>
<dbReference type="PANTHER" id="PTHR30026">
    <property type="entry name" value="OUTER MEMBRANE PROTEIN TOLC"/>
    <property type="match status" value="1"/>
</dbReference>
<sequence length="416" mass="47671">MPTLGIAGELQSLIETALKSSPQIEQAKRQLKASEYEVKKAFGNYLPEVKFSYSYTDLSDTPSYTMEVLGGALPPTSFSLFKRKFYQEELSLQTPLFTGERILNLIRVKKSQKEGYRFYLEEVKNLIVERVKEDYYEVLKAKALVETAKESLKSAKEHYRVVKAFFDEEIVPRRDLLEAEVKVSEAEERLKEAIGYYRVALEKLRVDSGDFDFEPKGEINLEVEGRRFNPEELVERALKERAAIKQVKLFLRAAERGVDLAKSQFMPQAFLKLSYSKTDQYPLNGNFSNKSTSVGISVPIFEGSKRFWELKRSREEKLKIKGKLEEVKRQVRLQVVSACTNIDTALKRIEAARKRVEEAKELLRDSKERYKEHVGTSTEVIDAIAYLTCAKSSLVKVVADYYKALAQLEYAVGGKL</sequence>
<feature type="coiled-coil region" evidence="8">
    <location>
        <begin position="310"/>
        <end position="373"/>
    </location>
</feature>
<keyword evidence="5" id="KW-0812">Transmembrane</keyword>
<dbReference type="InterPro" id="IPR051906">
    <property type="entry name" value="TolC-like"/>
</dbReference>
<dbReference type="PANTHER" id="PTHR30026:SF20">
    <property type="entry name" value="OUTER MEMBRANE PROTEIN TOLC"/>
    <property type="match status" value="1"/>
</dbReference>
<accession>A0A420W8Z6</accession>
<evidence type="ECO:0000256" key="8">
    <source>
        <dbReference type="SAM" id="Coils"/>
    </source>
</evidence>
<keyword evidence="3" id="KW-0813">Transport</keyword>
<evidence type="ECO:0000313" key="10">
    <source>
        <dbReference type="Proteomes" id="UP000280881"/>
    </source>
</evidence>
<keyword evidence="4" id="KW-1134">Transmembrane beta strand</keyword>
<organism evidence="9 10">
    <name type="scientific">Thermovibrio guaymasensis</name>
    <dbReference type="NCBI Taxonomy" id="240167"/>
    <lineage>
        <taxon>Bacteria</taxon>
        <taxon>Pseudomonadati</taxon>
        <taxon>Aquificota</taxon>
        <taxon>Aquificia</taxon>
        <taxon>Desulfurobacteriales</taxon>
        <taxon>Desulfurobacteriaceae</taxon>
        <taxon>Thermovibrio</taxon>
    </lineage>
</organism>
<dbReference type="GO" id="GO:0009279">
    <property type="term" value="C:cell outer membrane"/>
    <property type="evidence" value="ECO:0007669"/>
    <property type="project" value="UniProtKB-SubCell"/>
</dbReference>
<dbReference type="Gene3D" id="1.20.1600.10">
    <property type="entry name" value="Outer membrane efflux proteins (OEP)"/>
    <property type="match status" value="1"/>
</dbReference>
<comment type="similarity">
    <text evidence="2">Belongs to the outer membrane factor (OMF) (TC 1.B.17) family.</text>
</comment>
<dbReference type="SUPFAM" id="SSF56954">
    <property type="entry name" value="Outer membrane efflux proteins (OEP)"/>
    <property type="match status" value="1"/>
</dbReference>
<evidence type="ECO:0000256" key="6">
    <source>
        <dbReference type="ARBA" id="ARBA00023136"/>
    </source>
</evidence>
<evidence type="ECO:0000256" key="7">
    <source>
        <dbReference type="ARBA" id="ARBA00023237"/>
    </source>
</evidence>
<dbReference type="EMBL" id="RBIE01000001">
    <property type="protein sequence ID" value="RKQ63803.1"/>
    <property type="molecule type" value="Genomic_DNA"/>
</dbReference>
<dbReference type="GO" id="GO:0015562">
    <property type="term" value="F:efflux transmembrane transporter activity"/>
    <property type="evidence" value="ECO:0007669"/>
    <property type="project" value="InterPro"/>
</dbReference>
<evidence type="ECO:0000256" key="4">
    <source>
        <dbReference type="ARBA" id="ARBA00022452"/>
    </source>
</evidence>
<proteinExistence type="inferred from homology"/>
<evidence type="ECO:0000313" key="9">
    <source>
        <dbReference type="EMBL" id="RKQ63803.1"/>
    </source>
</evidence>
<evidence type="ECO:0000256" key="1">
    <source>
        <dbReference type="ARBA" id="ARBA00004442"/>
    </source>
</evidence>
<keyword evidence="6" id="KW-0472">Membrane</keyword>